<reference evidence="2" key="2">
    <citation type="journal article" date="2021" name="PeerJ">
        <title>Extensive microbial diversity within the chicken gut microbiome revealed by metagenomics and culture.</title>
        <authorList>
            <person name="Gilroy R."/>
            <person name="Ravi A."/>
            <person name="Getino M."/>
            <person name="Pursley I."/>
            <person name="Horton D.L."/>
            <person name="Alikhan N.F."/>
            <person name="Baker D."/>
            <person name="Gharbi K."/>
            <person name="Hall N."/>
            <person name="Watson M."/>
            <person name="Adriaenssens E.M."/>
            <person name="Foster-Nyarko E."/>
            <person name="Jarju S."/>
            <person name="Secka A."/>
            <person name="Antonio M."/>
            <person name="Oren A."/>
            <person name="Chaudhuri R.R."/>
            <person name="La Ragione R."/>
            <person name="Hildebrand F."/>
            <person name="Pallen M.J."/>
        </authorList>
    </citation>
    <scope>NUCLEOTIDE SEQUENCE</scope>
    <source>
        <strain evidence="2">G3-8215</strain>
    </source>
</reference>
<evidence type="ECO:0000313" key="3">
    <source>
        <dbReference type="Proteomes" id="UP000725002"/>
    </source>
</evidence>
<dbReference type="InterPro" id="IPR013783">
    <property type="entry name" value="Ig-like_fold"/>
</dbReference>
<dbReference type="SUPFAM" id="SSF52058">
    <property type="entry name" value="L domain-like"/>
    <property type="match status" value="1"/>
</dbReference>
<reference evidence="2" key="1">
    <citation type="submission" date="2020-10" db="EMBL/GenBank/DDBJ databases">
        <authorList>
            <person name="Gilroy R."/>
        </authorList>
    </citation>
    <scope>NUCLEOTIDE SEQUENCE</scope>
    <source>
        <strain evidence="2">G3-8215</strain>
    </source>
</reference>
<dbReference type="Gene3D" id="3.80.10.10">
    <property type="entry name" value="Ribonuclease Inhibitor"/>
    <property type="match status" value="1"/>
</dbReference>
<dbReference type="Pfam" id="PF19190">
    <property type="entry name" value="BACON_2"/>
    <property type="match status" value="1"/>
</dbReference>
<dbReference type="InterPro" id="IPR032675">
    <property type="entry name" value="LRR_dom_sf"/>
</dbReference>
<protein>
    <submittedName>
        <fullName evidence="2">BACON domain-containing protein</fullName>
    </submittedName>
</protein>
<evidence type="ECO:0000313" key="2">
    <source>
        <dbReference type="EMBL" id="MBO8484788.1"/>
    </source>
</evidence>
<dbReference type="PROSITE" id="PS51257">
    <property type="entry name" value="PROKAR_LIPOPROTEIN"/>
    <property type="match status" value="1"/>
</dbReference>
<name>A0A940E289_9BACT</name>
<dbReference type="EMBL" id="JADILV010000085">
    <property type="protein sequence ID" value="MBO8484788.1"/>
    <property type="molecule type" value="Genomic_DNA"/>
</dbReference>
<comment type="caution">
    <text evidence="2">The sequence shown here is derived from an EMBL/GenBank/DDBJ whole genome shotgun (WGS) entry which is preliminary data.</text>
</comment>
<organism evidence="2 3">
    <name type="scientific">Candidatus Cryptobacteroides avicola</name>
    <dbReference type="NCBI Taxonomy" id="2840757"/>
    <lineage>
        <taxon>Bacteria</taxon>
        <taxon>Pseudomonadati</taxon>
        <taxon>Bacteroidota</taxon>
        <taxon>Bacteroidia</taxon>
        <taxon>Bacteroidales</taxon>
        <taxon>Candidatus Cryptobacteroides</taxon>
    </lineage>
</organism>
<dbReference type="InterPro" id="IPR024361">
    <property type="entry name" value="BACON"/>
</dbReference>
<dbReference type="AlphaFoldDB" id="A0A940E289"/>
<sequence length="520" mass="56575">MKRIIRMMLPLSVLLVAGCTEDKIETGTADSISLSVETLSFGPDGGSEDIVVTSSGDWRISGKPVDWMSLSADGGKDGESVTVKVEKNSTMETKTAELKIFSGSATKAVTVTSAPAYVIEFVDGAVAAVSSEGGDVSILVNTNVPELDVQFSGDGSEWVEYKGRNDVFGKTYLLFSVLESDRYLLRSTDVTVQGSGETSVLKLTQAQLDAILPEKKYIKTDLTEQNVTLTVKHNVEIDELELPSWISISDIETQPAGEDGLMSTEYTLHLNEALATRLSDISFDWNNETMAEVTIRQQNPDPVLTDIQDENLRTELSNLGWIIPEEGSTVCEILEPGLTSTSLELENTSWSGGYIGTLNGLGAFRSLTEISLSGYSLEVLDISDCTGITSLGLYNITSLSEVRLGDNPLTEFSITGDYYTLYLENESLIISGKNVKTVNINSDSSYLSYYDGLASIDVTGCPVLEELHAKRETEEYDYWTGDYTLVCNLETVYVSAEQQASIDAGTLTVEKSDLTQIVVK</sequence>
<feature type="domain" description="BACON" evidence="1">
    <location>
        <begin position="32"/>
        <end position="113"/>
    </location>
</feature>
<dbReference type="Gene3D" id="2.60.40.10">
    <property type="entry name" value="Immunoglobulins"/>
    <property type="match status" value="1"/>
</dbReference>
<gene>
    <name evidence="2" type="ORF">IAB75_11875</name>
</gene>
<proteinExistence type="predicted"/>
<dbReference type="CDD" id="cd14948">
    <property type="entry name" value="BACON"/>
    <property type="match status" value="1"/>
</dbReference>
<evidence type="ECO:0000259" key="1">
    <source>
        <dbReference type="Pfam" id="PF19190"/>
    </source>
</evidence>
<dbReference type="Proteomes" id="UP000725002">
    <property type="component" value="Unassembled WGS sequence"/>
</dbReference>
<accession>A0A940E289</accession>